<evidence type="ECO:0000313" key="1">
    <source>
        <dbReference type="EMBL" id="EDO01719.1"/>
    </source>
</evidence>
<proteinExistence type="predicted"/>
<name>A7EFV3_SCLS1</name>
<dbReference type="Proteomes" id="UP000001312">
    <property type="component" value="Unassembled WGS sequence"/>
</dbReference>
<dbReference type="KEGG" id="ssl:SS1G_04194"/>
<dbReference type="EMBL" id="CH476625">
    <property type="protein sequence ID" value="EDO01719.1"/>
    <property type="molecule type" value="Genomic_DNA"/>
</dbReference>
<dbReference type="GeneID" id="5490455"/>
<evidence type="ECO:0000313" key="2">
    <source>
        <dbReference type="Proteomes" id="UP000001312"/>
    </source>
</evidence>
<keyword evidence="2" id="KW-1185">Reference proteome</keyword>
<dbReference type="InParanoid" id="A7EFV3"/>
<dbReference type="RefSeq" id="XP_001594387.1">
    <property type="nucleotide sequence ID" value="XM_001594337.1"/>
</dbReference>
<dbReference type="AlphaFoldDB" id="A7EFV3"/>
<organism evidence="1 2">
    <name type="scientific">Sclerotinia sclerotiorum (strain ATCC 18683 / 1980 / Ss-1)</name>
    <name type="common">White mold</name>
    <name type="synonym">Whetzelinia sclerotiorum</name>
    <dbReference type="NCBI Taxonomy" id="665079"/>
    <lineage>
        <taxon>Eukaryota</taxon>
        <taxon>Fungi</taxon>
        <taxon>Dikarya</taxon>
        <taxon>Ascomycota</taxon>
        <taxon>Pezizomycotina</taxon>
        <taxon>Leotiomycetes</taxon>
        <taxon>Helotiales</taxon>
        <taxon>Sclerotiniaceae</taxon>
        <taxon>Sclerotinia</taxon>
    </lineage>
</organism>
<protein>
    <submittedName>
        <fullName evidence="1">Uncharacterized protein</fullName>
    </submittedName>
</protein>
<accession>A7EFV3</accession>
<dbReference type="HOGENOM" id="CLU_3051788_0_0_1"/>
<reference evidence="2" key="1">
    <citation type="journal article" date="2011" name="PLoS Genet.">
        <title>Genomic analysis of the necrotrophic fungal pathogens Sclerotinia sclerotiorum and Botrytis cinerea.</title>
        <authorList>
            <person name="Amselem J."/>
            <person name="Cuomo C.A."/>
            <person name="van Kan J.A."/>
            <person name="Viaud M."/>
            <person name="Benito E.P."/>
            <person name="Couloux A."/>
            <person name="Coutinho P.M."/>
            <person name="de Vries R.P."/>
            <person name="Dyer P.S."/>
            <person name="Fillinger S."/>
            <person name="Fournier E."/>
            <person name="Gout L."/>
            <person name="Hahn M."/>
            <person name="Kohn L."/>
            <person name="Lapalu N."/>
            <person name="Plummer K.M."/>
            <person name="Pradier J.M."/>
            <person name="Quevillon E."/>
            <person name="Sharon A."/>
            <person name="Simon A."/>
            <person name="ten Have A."/>
            <person name="Tudzynski B."/>
            <person name="Tudzynski P."/>
            <person name="Wincker P."/>
            <person name="Andrew M."/>
            <person name="Anthouard V."/>
            <person name="Beever R.E."/>
            <person name="Beffa R."/>
            <person name="Benoit I."/>
            <person name="Bouzid O."/>
            <person name="Brault B."/>
            <person name="Chen Z."/>
            <person name="Choquer M."/>
            <person name="Collemare J."/>
            <person name="Cotton P."/>
            <person name="Danchin E.G."/>
            <person name="Da Silva C."/>
            <person name="Gautier A."/>
            <person name="Giraud C."/>
            <person name="Giraud T."/>
            <person name="Gonzalez C."/>
            <person name="Grossetete S."/>
            <person name="Guldener U."/>
            <person name="Henrissat B."/>
            <person name="Howlett B.J."/>
            <person name="Kodira C."/>
            <person name="Kretschmer M."/>
            <person name="Lappartient A."/>
            <person name="Leroch M."/>
            <person name="Levis C."/>
            <person name="Mauceli E."/>
            <person name="Neuveglise C."/>
            <person name="Oeser B."/>
            <person name="Pearson M."/>
            <person name="Poulain J."/>
            <person name="Poussereau N."/>
            <person name="Quesneville H."/>
            <person name="Rascle C."/>
            <person name="Schumacher J."/>
            <person name="Segurens B."/>
            <person name="Sexton A."/>
            <person name="Silva E."/>
            <person name="Sirven C."/>
            <person name="Soanes D.M."/>
            <person name="Talbot N.J."/>
            <person name="Templeton M."/>
            <person name="Yandava C."/>
            <person name="Yarden O."/>
            <person name="Zeng Q."/>
            <person name="Rollins J.A."/>
            <person name="Lebrun M.H."/>
            <person name="Dickman M."/>
        </authorList>
    </citation>
    <scope>NUCLEOTIDE SEQUENCE [LARGE SCALE GENOMIC DNA]</scope>
    <source>
        <strain evidence="2">ATCC 18683 / 1980 / Ss-1</strain>
    </source>
</reference>
<gene>
    <name evidence="1" type="ORF">SS1G_04194</name>
</gene>
<sequence>MPPVPQPQGHPGGQTIWNKPVGAILGFMYVEHALLWGGGKHVYLGSRWKPANAL</sequence>